<evidence type="ECO:0000313" key="2">
    <source>
        <dbReference type="EMBL" id="SBP41795.1"/>
    </source>
</evidence>
<dbReference type="PROSITE" id="PS50878">
    <property type="entry name" value="RT_POL"/>
    <property type="match status" value="1"/>
</dbReference>
<dbReference type="Pfam" id="PF03372">
    <property type="entry name" value="Exo_endo_phos"/>
    <property type="match status" value="1"/>
</dbReference>
<reference evidence="2" key="2">
    <citation type="submission" date="2016-06" db="EMBL/GenBank/DDBJ databases">
        <title>The genome of a short-lived fish provides insights into sex chromosome evolution and the genetic control of aging.</title>
        <authorList>
            <person name="Reichwald K."/>
            <person name="Felder M."/>
            <person name="Petzold A."/>
            <person name="Koch P."/>
            <person name="Groth M."/>
            <person name="Platzer M."/>
        </authorList>
    </citation>
    <scope>NUCLEOTIDE SEQUENCE</scope>
    <source>
        <tissue evidence="2">Brain</tissue>
    </source>
</reference>
<dbReference type="SUPFAM" id="SSF56672">
    <property type="entry name" value="DNA/RNA polymerases"/>
    <property type="match status" value="1"/>
</dbReference>
<gene>
    <name evidence="2" type="primary">BX547934.1</name>
</gene>
<dbReference type="InterPro" id="IPR005135">
    <property type="entry name" value="Endo/exonuclease/phosphatase"/>
</dbReference>
<name>A0A1A7ZIA9_NOTFU</name>
<dbReference type="Pfam" id="PF00078">
    <property type="entry name" value="RVT_1"/>
    <property type="match status" value="1"/>
</dbReference>
<protein>
    <recommendedName>
        <fullName evidence="1">Reverse transcriptase domain-containing protein</fullName>
    </recommendedName>
</protein>
<feature type="domain" description="Reverse transcriptase" evidence="1">
    <location>
        <begin position="493"/>
        <end position="760"/>
    </location>
</feature>
<dbReference type="CDD" id="cd09076">
    <property type="entry name" value="L1-EN"/>
    <property type="match status" value="1"/>
</dbReference>
<dbReference type="Pfam" id="PF13966">
    <property type="entry name" value="zf-RVT"/>
    <property type="match status" value="1"/>
</dbReference>
<dbReference type="InterPro" id="IPR043502">
    <property type="entry name" value="DNA/RNA_pol_sf"/>
</dbReference>
<dbReference type="EMBL" id="HADY01003310">
    <property type="protein sequence ID" value="SBP41795.1"/>
    <property type="molecule type" value="Transcribed_RNA"/>
</dbReference>
<dbReference type="InterPro" id="IPR000477">
    <property type="entry name" value="RT_dom"/>
</dbReference>
<dbReference type="SUPFAM" id="SSF56219">
    <property type="entry name" value="DNase I-like"/>
    <property type="match status" value="1"/>
</dbReference>
<dbReference type="GO" id="GO:0003824">
    <property type="term" value="F:catalytic activity"/>
    <property type="evidence" value="ECO:0007669"/>
    <property type="project" value="InterPro"/>
</dbReference>
<dbReference type="AlphaFoldDB" id="A0A1A7ZIA9"/>
<dbReference type="InterPro" id="IPR026960">
    <property type="entry name" value="RVT-Znf"/>
</dbReference>
<reference evidence="2" key="1">
    <citation type="submission" date="2016-05" db="EMBL/GenBank/DDBJ databases">
        <authorList>
            <person name="Lavstsen T."/>
            <person name="Jespersen J.S."/>
        </authorList>
    </citation>
    <scope>NUCLEOTIDE SEQUENCE</scope>
    <source>
        <tissue evidence="2">Brain</tissue>
    </source>
</reference>
<sequence length="1237" mass="144011">MLSFISLNTRGLRNNVKRKAIFLFCKEQKSNCVFLQETHSVEEDTKFWKLQWGDSMFFSHGSSHSAGVMILFNRFPGNVIDCKKDPEGHWIMVVVEIQGLNYILLCLYGYNVRSQNKKLMSLLSDQLQKWKLNYLSDRVVIGGDYNVAPDLFLDRLPSRATCHTYEDYILNLTTTNNLCDYWRMKNPFATKFSWFSPSNNGQCSRIDYWLLSNNLSDMVSKCDISASPLTDHCVIILDVLLDKREQITAVWKFNNSLLHNLDFCTEVKALAEEIEALEMSSLNKWEWFKFQIKTVSIKISKSSSKQKKHEQQNIVEGINKLCLKKDLSLEDHILLNKFQSQLDNIYLEKANGAYVRSRARWIEEGEKNSSYFFNLEKQRQTKKKICKLSLQDGITDDPDKINKEIFHFYRELYKSHYSKEAATDFFGKIKEHITPLANDLKNLTEGKLEIGELDKSLKQMPKGKSPGIDGLTVEFYIGFWENIRVMLFNALLECISKNSLSPTMKYGLITLIPKPNKDKLLLDNWRPITLLCNDYKLLARVYANRLNNCLPQLIGEYQSAFIKGRNIHNHIRLILDMLDYNELIESESLILFLDFCKAFDTVEHPFLLDTLHHLGFGDTFCKIIKMFYSDISSYVSLNPGMTNRFEVERGIRQGCPISPKLFILTTQLLALAILKDQNLKGINIFDKEFKISQFADDTALFLKDKSMVVHALNTISLFSQASGLFLNINKCELLPVHSCNESEIDSIRVVTEVKYLGIVMTKNTIRREEINISNCISNMKCSLSRWLTRDLTIFGRVILSKAEGISKLIYPCHSLYISPKNIKKASSIIFQFLWRNKTHYIRRSQLVKDYNKGGVKTLDFESLVGTFKVNWLKACLTQSDSMWFHIPKSLFKKLGGLEFLLKCDFQINKIPMKLSNFHRQILLFWKMAFTHNFSPHMSTLWNNRVVTVNGKSLYIRNWHEKGILFIHDLMDSNGNFLDVKPFTQNFNFNCDQKEFHKVCRAVPVALRLLIHNNMLYSKVSPTLPNLKIGEFRLLDSKLGNKIINANFKAILYQGFTAGRFLQALNRDQSFMEKAFSKFVKWPVAPKVKETHFKVINNVYPVADFLERRFKFESMQCAFCDSACETLHHLFFWCPISTTFWWQIYNWISLKINNIPRFEVDHIIFYMDNLPPSISDMINVVILLGKYHIHCSKWKNLLPSFARFMNDFKQYFSSLKHLKSGRFVTIYDKISSLLVLDY</sequence>
<evidence type="ECO:0000259" key="1">
    <source>
        <dbReference type="PROSITE" id="PS50878"/>
    </source>
</evidence>
<dbReference type="InterPro" id="IPR036691">
    <property type="entry name" value="Endo/exonu/phosph_ase_sf"/>
</dbReference>
<dbReference type="Gene3D" id="3.60.10.10">
    <property type="entry name" value="Endonuclease/exonuclease/phosphatase"/>
    <property type="match status" value="1"/>
</dbReference>
<accession>A0A1A7ZIA9</accession>
<dbReference type="CDD" id="cd01650">
    <property type="entry name" value="RT_nLTR_like"/>
    <property type="match status" value="1"/>
</dbReference>
<proteinExistence type="predicted"/>
<organism evidence="2">
    <name type="scientific">Nothobranchius furzeri</name>
    <name type="common">Turquoise killifish</name>
    <dbReference type="NCBI Taxonomy" id="105023"/>
    <lineage>
        <taxon>Eukaryota</taxon>
        <taxon>Metazoa</taxon>
        <taxon>Chordata</taxon>
        <taxon>Craniata</taxon>
        <taxon>Vertebrata</taxon>
        <taxon>Euteleostomi</taxon>
        <taxon>Actinopterygii</taxon>
        <taxon>Neopterygii</taxon>
        <taxon>Teleostei</taxon>
        <taxon>Neoteleostei</taxon>
        <taxon>Acanthomorphata</taxon>
        <taxon>Ovalentaria</taxon>
        <taxon>Atherinomorphae</taxon>
        <taxon>Cyprinodontiformes</taxon>
        <taxon>Nothobranchiidae</taxon>
        <taxon>Nothobranchius</taxon>
    </lineage>
</organism>
<dbReference type="PANTHER" id="PTHR31635:SF196">
    <property type="entry name" value="REVERSE TRANSCRIPTASE DOMAIN-CONTAINING PROTEIN-RELATED"/>
    <property type="match status" value="1"/>
</dbReference>
<dbReference type="PANTHER" id="PTHR31635">
    <property type="entry name" value="REVERSE TRANSCRIPTASE DOMAIN-CONTAINING PROTEIN-RELATED"/>
    <property type="match status" value="1"/>
</dbReference>